<feature type="region of interest" description="Disordered" evidence="4">
    <location>
        <begin position="93"/>
        <end position="115"/>
    </location>
</feature>
<feature type="region of interest" description="Disordered" evidence="4">
    <location>
        <begin position="489"/>
        <end position="520"/>
    </location>
</feature>
<dbReference type="InterPro" id="IPR011006">
    <property type="entry name" value="CheY-like_superfamily"/>
</dbReference>
<dbReference type="PANTHER" id="PTHR44591:SF3">
    <property type="entry name" value="RESPONSE REGULATORY DOMAIN-CONTAINING PROTEIN"/>
    <property type="match status" value="1"/>
</dbReference>
<feature type="compositionally biased region" description="Polar residues" evidence="4">
    <location>
        <begin position="1"/>
        <end position="17"/>
    </location>
</feature>
<keyword evidence="5" id="KW-0812">Transmembrane</keyword>
<feature type="region of interest" description="Disordered" evidence="4">
    <location>
        <begin position="1"/>
        <end position="25"/>
    </location>
</feature>
<dbReference type="SUPFAM" id="SSF52172">
    <property type="entry name" value="CheY-like"/>
    <property type="match status" value="1"/>
</dbReference>
<dbReference type="Pfam" id="PF01627">
    <property type="entry name" value="Hpt"/>
    <property type="match status" value="1"/>
</dbReference>
<feature type="transmembrane region" description="Helical" evidence="5">
    <location>
        <begin position="67"/>
        <end position="89"/>
    </location>
</feature>
<evidence type="ECO:0000256" key="2">
    <source>
        <dbReference type="ARBA" id="ARBA00023012"/>
    </source>
</evidence>
<dbReference type="InterPro" id="IPR008207">
    <property type="entry name" value="Sig_transdc_His_kin_Hpt_dom"/>
</dbReference>
<dbReference type="KEGG" id="ghl:GM160_08460"/>
<dbReference type="AlphaFoldDB" id="A0A6I6D4J9"/>
<dbReference type="CDD" id="cd17546">
    <property type="entry name" value="REC_hyHK_CKI1_RcsC-like"/>
    <property type="match status" value="1"/>
</dbReference>
<gene>
    <name evidence="7" type="ORF">GM160_08460</name>
</gene>
<sequence>MPQRPSVNASTRRTQPTPKAGRTGHLAPLVAGAPGVVVALALLALAAPPLLLAIEAWLAGRSLPSPGFWMVTLGWGATWMVLVVAAAAFSMRRGTPSREPTIPDDTAAQPTRRTGAESQLSAASVLELVNQQWVTPLGHIRSAVDSLATLERRLSRCAPPTEPGQQEPAKSLQLMRHASHRLRISIENIIDYHEINAGRMTRTDGRVNLRTTGEDLVTDWQTTAQRDGEVLQFIGYQDLPREIVFDPQMLRRLLDRLLNEILCIAQLHEPAITLELEDDFENDGGDRIGRFRLTVDGQLREGSLDREQLTERLVQPLPEGLEGLLVDDLIDLWILRCISHHLDSALEVVETTPDRFGMTATFSAPILIGEPDSSDRLAGQLIAVVCASPQHRRAWQGNLAALGASIQVEPDFGQPVDLLFIDERIVERHHGDPAFGQWVSLAGRVIGLSSHLTIRGRPAAPLHWADFTLPLFIRARALAASLERVLGAPAPGPGHRPARLAPPAQPQRPTASTAPSRPAKAGRHALYSFAGRTALVIDDDPVYLAHLGQTLRELGFHVLEATNGKQALALADHEDIDVVFTDMHMPDITGAGVARILKKRPRHLETPIIAITANRQGNVHQDLLHSGIERVLTKPVTAGDLLSAIGEFFPLETHGRVDPEASPPANGDRKDERDPFLTRLLCDELPGYRRLLTEQTEDRDALRHAAHKLRGAAACCRETELQTLAGELEDALDANADAKRIDPLLDSLIGCIDGINANPVCDSGAS</sequence>
<dbReference type="Gene3D" id="1.20.120.160">
    <property type="entry name" value="HPT domain"/>
    <property type="match status" value="1"/>
</dbReference>
<dbReference type="EMBL" id="CP046415">
    <property type="protein sequence ID" value="QGT78923.1"/>
    <property type="molecule type" value="Genomic_DNA"/>
</dbReference>
<evidence type="ECO:0000259" key="6">
    <source>
        <dbReference type="PROSITE" id="PS50110"/>
    </source>
</evidence>
<evidence type="ECO:0000256" key="3">
    <source>
        <dbReference type="PROSITE-ProRule" id="PRU00169"/>
    </source>
</evidence>
<feature type="modified residue" description="4-aspartylphosphate" evidence="3">
    <location>
        <position position="582"/>
    </location>
</feature>
<keyword evidence="5" id="KW-0472">Membrane</keyword>
<keyword evidence="2" id="KW-0902">Two-component regulatory system</keyword>
<protein>
    <submittedName>
        <fullName evidence="7">Response regulator</fullName>
    </submittedName>
</protein>
<evidence type="ECO:0000313" key="8">
    <source>
        <dbReference type="Proteomes" id="UP000427716"/>
    </source>
</evidence>
<dbReference type="Gene3D" id="3.40.50.2300">
    <property type="match status" value="1"/>
</dbReference>
<keyword evidence="8" id="KW-1185">Reference proteome</keyword>
<keyword evidence="5" id="KW-1133">Transmembrane helix</keyword>
<accession>A0A6I6D4J9</accession>
<dbReference type="PANTHER" id="PTHR44591">
    <property type="entry name" value="STRESS RESPONSE REGULATOR PROTEIN 1"/>
    <property type="match status" value="1"/>
</dbReference>
<dbReference type="GO" id="GO:0004672">
    <property type="term" value="F:protein kinase activity"/>
    <property type="evidence" value="ECO:0007669"/>
    <property type="project" value="UniProtKB-ARBA"/>
</dbReference>
<dbReference type="CDD" id="cd00088">
    <property type="entry name" value="HPT"/>
    <property type="match status" value="1"/>
</dbReference>
<name>A0A6I6D4J9_9GAMM</name>
<dbReference type="InterPro" id="IPR050595">
    <property type="entry name" value="Bact_response_regulator"/>
</dbReference>
<keyword evidence="1 3" id="KW-0597">Phosphoprotein</keyword>
<dbReference type="Proteomes" id="UP000427716">
    <property type="component" value="Chromosome"/>
</dbReference>
<dbReference type="InterPro" id="IPR036641">
    <property type="entry name" value="HPT_dom_sf"/>
</dbReference>
<evidence type="ECO:0000256" key="1">
    <source>
        <dbReference type="ARBA" id="ARBA00022553"/>
    </source>
</evidence>
<dbReference type="Pfam" id="PF00072">
    <property type="entry name" value="Response_reg"/>
    <property type="match status" value="1"/>
</dbReference>
<dbReference type="InterPro" id="IPR001789">
    <property type="entry name" value="Sig_transdc_resp-reg_receiver"/>
</dbReference>
<dbReference type="SMART" id="SM00448">
    <property type="entry name" value="REC"/>
    <property type="match status" value="1"/>
</dbReference>
<evidence type="ECO:0000313" key="7">
    <source>
        <dbReference type="EMBL" id="QGT78923.1"/>
    </source>
</evidence>
<feature type="region of interest" description="Disordered" evidence="4">
    <location>
        <begin position="654"/>
        <end position="673"/>
    </location>
</feature>
<feature type="transmembrane region" description="Helical" evidence="5">
    <location>
        <begin position="26"/>
        <end position="47"/>
    </location>
</feature>
<feature type="domain" description="Response regulatory" evidence="6">
    <location>
        <begin position="533"/>
        <end position="649"/>
    </location>
</feature>
<feature type="compositionally biased region" description="Low complexity" evidence="4">
    <location>
        <begin position="489"/>
        <end position="515"/>
    </location>
</feature>
<reference evidence="7 8" key="1">
    <citation type="submission" date="2019-11" db="EMBL/GenBank/DDBJ databases">
        <authorList>
            <person name="Zhang J."/>
            <person name="Sun C."/>
        </authorList>
    </citation>
    <scope>NUCLEOTIDE SEQUENCE [LARGE SCALE GENOMIC DNA]</scope>
    <source>
        <strain evidence="8">sp2</strain>
    </source>
</reference>
<dbReference type="GO" id="GO:0000160">
    <property type="term" value="P:phosphorelay signal transduction system"/>
    <property type="evidence" value="ECO:0007669"/>
    <property type="project" value="UniProtKB-KW"/>
</dbReference>
<dbReference type="SUPFAM" id="SSF47226">
    <property type="entry name" value="Histidine-containing phosphotransfer domain, HPT domain"/>
    <property type="match status" value="1"/>
</dbReference>
<organism evidence="7 8">
    <name type="scientific">Guyparkeria halophila</name>
    <dbReference type="NCBI Taxonomy" id="47960"/>
    <lineage>
        <taxon>Bacteria</taxon>
        <taxon>Pseudomonadati</taxon>
        <taxon>Pseudomonadota</taxon>
        <taxon>Gammaproteobacteria</taxon>
        <taxon>Chromatiales</taxon>
        <taxon>Thioalkalibacteraceae</taxon>
        <taxon>Guyparkeria</taxon>
    </lineage>
</organism>
<dbReference type="PROSITE" id="PS50110">
    <property type="entry name" value="RESPONSE_REGULATORY"/>
    <property type="match status" value="1"/>
</dbReference>
<evidence type="ECO:0000256" key="5">
    <source>
        <dbReference type="SAM" id="Phobius"/>
    </source>
</evidence>
<evidence type="ECO:0000256" key="4">
    <source>
        <dbReference type="SAM" id="MobiDB-lite"/>
    </source>
</evidence>
<proteinExistence type="predicted"/>